<sequence>MTQEEELRQLANAFFRKLDKFHIDAIKEYVDHGESTLALEMLCDFLGDHGVVLSTFEYQEITRLGVLLDLDINDARLTYLQTLMTNH</sequence>
<reference evidence="1 2" key="1">
    <citation type="submission" date="2018-06" db="EMBL/GenBank/DDBJ databases">
        <authorList>
            <consortium name="Pathogen Informatics"/>
            <person name="Doyle S."/>
        </authorList>
    </citation>
    <scope>NUCLEOTIDE SEQUENCE [LARGE SCALE GENOMIC DNA]</scope>
    <source>
        <strain evidence="1 2">NCTC10698</strain>
    </source>
</reference>
<dbReference type="Proteomes" id="UP000255070">
    <property type="component" value="Unassembled WGS sequence"/>
</dbReference>
<name>A0A8B4S598_COMTE</name>
<gene>
    <name evidence="1" type="ORF">NCTC10698_03576</name>
</gene>
<dbReference type="GeneID" id="63998314"/>
<evidence type="ECO:0000313" key="2">
    <source>
        <dbReference type="Proteomes" id="UP000255070"/>
    </source>
</evidence>
<proteinExistence type="predicted"/>
<dbReference type="NCBIfam" id="NF033691">
    <property type="entry name" value="immunity_MafI"/>
    <property type="match status" value="1"/>
</dbReference>
<dbReference type="RefSeq" id="WP_003080145.1">
    <property type="nucleotide sequence ID" value="NZ_BBJZ01000013.1"/>
</dbReference>
<keyword evidence="2" id="KW-1185">Reference proteome</keyword>
<dbReference type="EMBL" id="UFXL01000001">
    <property type="protein sequence ID" value="SUY78659.1"/>
    <property type="molecule type" value="Genomic_DNA"/>
</dbReference>
<evidence type="ECO:0008006" key="3">
    <source>
        <dbReference type="Google" id="ProtNLM"/>
    </source>
</evidence>
<dbReference type="InterPro" id="IPR047880">
    <property type="entry name" value="MafI-like"/>
</dbReference>
<comment type="caution">
    <text evidence="1">The sequence shown here is derived from an EMBL/GenBank/DDBJ whole genome shotgun (WGS) entry which is preliminary data.</text>
</comment>
<protein>
    <recommendedName>
        <fullName evidence="3">MafI family immunity protein</fullName>
    </recommendedName>
</protein>
<accession>A0A8B4S598</accession>
<organism evidence="1 2">
    <name type="scientific">Comamonas testosteroni</name>
    <name type="common">Pseudomonas testosteroni</name>
    <dbReference type="NCBI Taxonomy" id="285"/>
    <lineage>
        <taxon>Bacteria</taxon>
        <taxon>Pseudomonadati</taxon>
        <taxon>Pseudomonadota</taxon>
        <taxon>Betaproteobacteria</taxon>
        <taxon>Burkholderiales</taxon>
        <taxon>Comamonadaceae</taxon>
        <taxon>Comamonas</taxon>
    </lineage>
</organism>
<dbReference type="AlphaFoldDB" id="A0A8B4S598"/>
<evidence type="ECO:0000313" key="1">
    <source>
        <dbReference type="EMBL" id="SUY78659.1"/>
    </source>
</evidence>